<feature type="coiled-coil region" evidence="10">
    <location>
        <begin position="117"/>
        <end position="144"/>
    </location>
</feature>
<evidence type="ECO:0000256" key="3">
    <source>
        <dbReference type="ARBA" id="ARBA00012388"/>
    </source>
</evidence>
<keyword evidence="12" id="KW-1185">Reference proteome</keyword>
<dbReference type="InterPro" id="IPR007012">
    <property type="entry name" value="PolA_pol_cen_dom"/>
</dbReference>
<feature type="domain" description="Poly(A) polymerase central" evidence="11">
    <location>
        <begin position="563"/>
        <end position="713"/>
    </location>
</feature>
<dbReference type="WBParaSite" id="scaffold7568_cov229.g12181">
    <property type="protein sequence ID" value="scaffold7568_cov229.g12181"/>
    <property type="gene ID" value="scaffold7568_cov229.g12181"/>
</dbReference>
<dbReference type="SUPFAM" id="SSF81631">
    <property type="entry name" value="PAP/OAS1 substrate-binding domain"/>
    <property type="match status" value="1"/>
</dbReference>
<reference evidence="13" key="1">
    <citation type="submission" date="2022-11" db="UniProtKB">
        <authorList>
            <consortium name="WormBaseParasite"/>
        </authorList>
    </citation>
    <scope>IDENTIFICATION</scope>
</reference>
<dbReference type="GO" id="GO:1990817">
    <property type="term" value="F:poly(A) RNA polymerase activity"/>
    <property type="evidence" value="ECO:0007669"/>
    <property type="project" value="UniProtKB-EC"/>
</dbReference>
<accession>A0A915N7F6</accession>
<evidence type="ECO:0000256" key="1">
    <source>
        <dbReference type="ARBA" id="ARBA00004123"/>
    </source>
</evidence>
<name>A0A915N7F6_MELJA</name>
<dbReference type="EC" id="2.7.7.19" evidence="3"/>
<evidence type="ECO:0000256" key="2">
    <source>
        <dbReference type="ARBA" id="ARBA00010912"/>
    </source>
</evidence>
<dbReference type="Proteomes" id="UP000887561">
    <property type="component" value="Unplaced"/>
</dbReference>
<evidence type="ECO:0000256" key="7">
    <source>
        <dbReference type="ARBA" id="ARBA00022840"/>
    </source>
</evidence>
<comment type="subcellular location">
    <subcellularLocation>
        <location evidence="1">Nucleus</location>
    </subcellularLocation>
</comment>
<keyword evidence="10" id="KW-0175">Coiled coil</keyword>
<dbReference type="GO" id="GO:0006397">
    <property type="term" value="P:mRNA processing"/>
    <property type="evidence" value="ECO:0007669"/>
    <property type="project" value="UniProtKB-KW"/>
</dbReference>
<evidence type="ECO:0000259" key="11">
    <source>
        <dbReference type="Pfam" id="PF04928"/>
    </source>
</evidence>
<dbReference type="Gene3D" id="1.10.1410.10">
    <property type="match status" value="1"/>
</dbReference>
<keyword evidence="4" id="KW-0507">mRNA processing</keyword>
<evidence type="ECO:0000256" key="9">
    <source>
        <dbReference type="ARBA" id="ARBA00048830"/>
    </source>
</evidence>
<proteinExistence type="inferred from homology"/>
<evidence type="ECO:0000256" key="10">
    <source>
        <dbReference type="SAM" id="Coils"/>
    </source>
</evidence>
<evidence type="ECO:0000256" key="5">
    <source>
        <dbReference type="ARBA" id="ARBA00022679"/>
    </source>
</evidence>
<comment type="catalytic activity">
    <reaction evidence="9">
        <text>RNA(n) + ATP = RNA(n)-3'-adenine ribonucleotide + diphosphate</text>
        <dbReference type="Rhea" id="RHEA:11332"/>
        <dbReference type="Rhea" id="RHEA-COMP:14527"/>
        <dbReference type="Rhea" id="RHEA-COMP:17347"/>
        <dbReference type="ChEBI" id="CHEBI:30616"/>
        <dbReference type="ChEBI" id="CHEBI:33019"/>
        <dbReference type="ChEBI" id="CHEBI:140395"/>
        <dbReference type="ChEBI" id="CHEBI:173115"/>
        <dbReference type="EC" id="2.7.7.19"/>
    </reaction>
</comment>
<dbReference type="AlphaFoldDB" id="A0A915N7F6"/>
<evidence type="ECO:0000313" key="12">
    <source>
        <dbReference type="Proteomes" id="UP000887561"/>
    </source>
</evidence>
<evidence type="ECO:0000256" key="8">
    <source>
        <dbReference type="ARBA" id="ARBA00023242"/>
    </source>
</evidence>
<evidence type="ECO:0000313" key="13">
    <source>
        <dbReference type="WBParaSite" id="scaffold7568_cov229.g12181"/>
    </source>
</evidence>
<comment type="similarity">
    <text evidence="2">Belongs to the poly(A) polymerase family.</text>
</comment>
<keyword evidence="8" id="KW-0539">Nucleus</keyword>
<dbReference type="GO" id="GO:0005524">
    <property type="term" value="F:ATP binding"/>
    <property type="evidence" value="ECO:0007669"/>
    <property type="project" value="UniProtKB-KW"/>
</dbReference>
<evidence type="ECO:0000256" key="4">
    <source>
        <dbReference type="ARBA" id="ARBA00022664"/>
    </source>
</evidence>
<organism evidence="12 13">
    <name type="scientific">Meloidogyne javanica</name>
    <name type="common">Root-knot nematode worm</name>
    <dbReference type="NCBI Taxonomy" id="6303"/>
    <lineage>
        <taxon>Eukaryota</taxon>
        <taxon>Metazoa</taxon>
        <taxon>Ecdysozoa</taxon>
        <taxon>Nematoda</taxon>
        <taxon>Chromadorea</taxon>
        <taxon>Rhabditida</taxon>
        <taxon>Tylenchina</taxon>
        <taxon>Tylenchomorpha</taxon>
        <taxon>Tylenchoidea</taxon>
        <taxon>Meloidogynidae</taxon>
        <taxon>Meloidogyninae</taxon>
        <taxon>Meloidogyne</taxon>
        <taxon>Meloidogyne incognita group</taxon>
    </lineage>
</organism>
<sequence length="890" mass="105000">MLDETRFYLYQKFSSPKLDPKESEEVELRMVIPLMLNKLIRRLINIEEINPHKFLEIENRIETFRNCIINVKPNEKICTPRAVCLILNFSELITNVEKKGLERDLNKLLNWRHEKICIEEQQINEALEQMREDMKEEHSNFIHKYANVFKYTIGLIPGSSTKMEKFIQNYKLIPSLQQDELFYDDFIAKEHCFNVIIRRKDKQLNIASLIACRMILWARWMNKLLEVEENLDNEGLSRKHLNKVWINRRLFLQSKFDELFVMDISSLEKKEKEMALMQAKLNEFVLEQLDKYIAVGISDKVEEEWIKIETSKYEIEGNLEKYIQHVNWVKGKITDFIIKSLLEPEKPDITKAEKDQIFEIRVNLSVELSSPEAKEALRDFVGYSGIIRMITEFGWRTNVENFGINSEELDKLRRVLREYDSDLLTHKHLKWSSFQKAKREIKELIKNWIPFSHQNKEKEQNTPNEGPKFLLSGSHRLGAATINSDIDGVILVARKEENSLTVKQLDEVIEKFREEMPNIYFEANNETIIRLRLNTLLGMIYALSGVRSTLRFVELLDKNINKFRLAYITVKLWAKNHYIYGGKFGFLNGSSIAVLVSKFVLENSNKSLIAIIMELFRYLVNYWFKLELDEEKMIIVETTKDYENTRKIVDWNLDKEIKQREEHFKNLLKEGFEKHSKTLWPIILPGFPTQNTGFNINGSTDLIIRGEIKGGFDKFRALQGQFENLSGNKSIDKSEQIWKDWLDGGKFSDKYDNYLAIICLHTELSSYGPQFCEFTETRVRLSLLSIVENKNPDIEYCHVSPTKYLDNKPCPKEFVEKRFLDWICNVWIVGIKGGSVDEINETLSKNIFRDFNKLRRGKKLKLSDKKKYRLETKFFVKDELKKIEDVLYGN</sequence>
<evidence type="ECO:0000256" key="6">
    <source>
        <dbReference type="ARBA" id="ARBA00022741"/>
    </source>
</evidence>
<dbReference type="Gene3D" id="3.30.70.590">
    <property type="entry name" value="Poly(A) polymerase predicted RNA binding domain"/>
    <property type="match status" value="1"/>
</dbReference>
<keyword evidence="7" id="KW-0067">ATP-binding</keyword>
<keyword evidence="5" id="KW-0808">Transferase</keyword>
<protein>
    <recommendedName>
        <fullName evidence="3">polynucleotide adenylyltransferase</fullName>
        <ecNumber evidence="3">2.7.7.19</ecNumber>
    </recommendedName>
</protein>
<dbReference type="Pfam" id="PF04928">
    <property type="entry name" value="PAP_central"/>
    <property type="match status" value="1"/>
</dbReference>
<keyword evidence="6" id="KW-0547">Nucleotide-binding</keyword>
<dbReference type="PANTHER" id="PTHR10682:SF10">
    <property type="entry name" value="POLYNUCLEOTIDE ADENYLYLTRANSFERASE"/>
    <property type="match status" value="1"/>
</dbReference>
<dbReference type="PANTHER" id="PTHR10682">
    <property type="entry name" value="POLY A POLYMERASE"/>
    <property type="match status" value="1"/>
</dbReference>
<dbReference type="GO" id="GO:0005634">
    <property type="term" value="C:nucleus"/>
    <property type="evidence" value="ECO:0007669"/>
    <property type="project" value="UniProtKB-SubCell"/>
</dbReference>